<comment type="caution">
    <text evidence="2">The sequence shown here is derived from an EMBL/GenBank/DDBJ whole genome shotgun (WGS) entry which is preliminary data.</text>
</comment>
<accession>A0A3M8SS42</accession>
<evidence type="ECO:0000259" key="1">
    <source>
        <dbReference type="Pfam" id="PF07978"/>
    </source>
</evidence>
<dbReference type="EMBL" id="RIBS01000004">
    <property type="protein sequence ID" value="RNF83593.1"/>
    <property type="molecule type" value="Genomic_DNA"/>
</dbReference>
<dbReference type="InterPro" id="IPR012577">
    <property type="entry name" value="NIPSNAP"/>
</dbReference>
<dbReference type="RefSeq" id="WP_123087853.1">
    <property type="nucleotide sequence ID" value="NZ_RIBS01000004.1"/>
</dbReference>
<reference evidence="2 3" key="1">
    <citation type="submission" date="2018-11" db="EMBL/GenBank/DDBJ databases">
        <title>Lysobacter cryohumiis sp. nov., isolated from soil in the Tianshan Mountains, Xinjiang, China.</title>
        <authorList>
            <person name="Luo Y."/>
            <person name="Sheng H."/>
        </authorList>
    </citation>
    <scope>NUCLEOTIDE SEQUENCE [LARGE SCALE GENOMIC DNA]</scope>
    <source>
        <strain evidence="2 3">ZS60</strain>
    </source>
</reference>
<dbReference type="OrthoDB" id="9809695at2"/>
<dbReference type="Pfam" id="PF07978">
    <property type="entry name" value="NIPSNAP"/>
    <property type="match status" value="1"/>
</dbReference>
<gene>
    <name evidence="2" type="ORF">EER27_09370</name>
</gene>
<dbReference type="Gene3D" id="3.30.70.100">
    <property type="match status" value="1"/>
</dbReference>
<evidence type="ECO:0000313" key="3">
    <source>
        <dbReference type="Proteomes" id="UP000267049"/>
    </source>
</evidence>
<organism evidence="2 3">
    <name type="scientific">Montanilutibacter psychrotolerans</name>
    <dbReference type="NCBI Taxonomy" id="1327343"/>
    <lineage>
        <taxon>Bacteria</taxon>
        <taxon>Pseudomonadati</taxon>
        <taxon>Pseudomonadota</taxon>
        <taxon>Gammaproteobacteria</taxon>
        <taxon>Lysobacterales</taxon>
        <taxon>Lysobacteraceae</taxon>
        <taxon>Montanilutibacter</taxon>
    </lineage>
</organism>
<sequence>MNNTSIPDALPVGPDSCGSDAANECSVVELRQYTLHPGMRDVLIELFDRAFVESQEALGMALFGQFRIPDNPDMFVWLRGFADMSARPAALAGFYTGPIWQTHRNEANATMVDSDNVLLLRPAWAGSGLRLAKDRRAGHGASAIPPGLVDITVFPLAGPADEKLLAFCRDSMTAALARGGAHDIAWYITEETANNFPKLPVRTGEYVLVGIAVFRDAVHYETFVNGGSWDQEVSPTLEPRLAGATQSMQLQPTARSALHL</sequence>
<dbReference type="AlphaFoldDB" id="A0A3M8SS42"/>
<dbReference type="SUPFAM" id="SSF54909">
    <property type="entry name" value="Dimeric alpha+beta barrel"/>
    <property type="match status" value="1"/>
</dbReference>
<proteinExistence type="predicted"/>
<evidence type="ECO:0000313" key="2">
    <source>
        <dbReference type="EMBL" id="RNF83593.1"/>
    </source>
</evidence>
<name>A0A3M8SS42_9GAMM</name>
<feature type="domain" description="NIPSNAP" evidence="1">
    <location>
        <begin position="28"/>
        <end position="122"/>
    </location>
</feature>
<dbReference type="Proteomes" id="UP000267049">
    <property type="component" value="Unassembled WGS sequence"/>
</dbReference>
<protein>
    <submittedName>
        <fullName evidence="2">NIPSNAP family protein</fullName>
    </submittedName>
</protein>
<dbReference type="InterPro" id="IPR011008">
    <property type="entry name" value="Dimeric_a/b-barrel"/>
</dbReference>
<keyword evidence="3" id="KW-1185">Reference proteome</keyword>